<dbReference type="EMBL" id="LYUB02000018">
    <property type="protein sequence ID" value="OVF06732.1"/>
    <property type="molecule type" value="Genomic_DNA"/>
</dbReference>
<dbReference type="SMART" id="SM00066">
    <property type="entry name" value="GAL4"/>
    <property type="match status" value="1"/>
</dbReference>
<dbReference type="KEGG" id="clus:A9F13_18g00429"/>
<evidence type="ECO:0000259" key="7">
    <source>
        <dbReference type="PROSITE" id="PS50048"/>
    </source>
</evidence>
<evidence type="ECO:0000256" key="1">
    <source>
        <dbReference type="ARBA" id="ARBA00004123"/>
    </source>
</evidence>
<dbReference type="InterPro" id="IPR001138">
    <property type="entry name" value="Zn2Cys6_DnaBD"/>
</dbReference>
<dbReference type="SUPFAM" id="SSF57701">
    <property type="entry name" value="Zn2/Cys6 DNA-binding domain"/>
    <property type="match status" value="1"/>
</dbReference>
<sequence length="720" mass="80839">MENEPSAKISKACNSCKEKKKKCDRASPRCGYCARNGLTCKYRALQKPGLPVGYGNTMLDKLSSLDAKIEGNQESALSELRVMADQLKDLKSKVKLILNQTSTISNTFSSVGVLSVESLTTSSDSSSQHASDSADRTGSDRSPERNLASAISLENARNVSFSSPSWPLPSLPIVGKLVDLFFLRIFPGFRVVHPSSRNALLDSYAQHLASRSPDASKIAPNFLGVILCAIRFAHQILLSEEIDRCRNFCRTTILSKCIGVASVEDLQAMTLLAYDSFGKSNNPRTWGYISLISCAVIHLNLTKEPPASEKLSFRQNDQGTKRAKILSPQNVISPKTLTPFDEECHRNLFWEIYILDRLSSVSNSFPCKLDGKEIDRQLPIKASLWTPTMDEEMNQLGRKLKQPAPRDCYDSAAYLIEIVNILGDIHLFLRESIDVTNMKEILSWQMKFSEFDNELSRWKASLPMVYQQYLDSQVINFEQNVTVKDVLLFSIYHMAVIRLNSALGYQKFDSNYFLFSNTARTKCLDSAESIASFSEKLPVLLAHLQGEIFSSCGPFFGFTVWVAARLLLVNAINNGEGFSPSLDQLISVLTKMGHTWESCMKYRDILGFLKDEELENMSHDLGLLSREVGLGNPGEVFPEGEEGNAEERYHSKSAKVFSDMRFNAYSLDVLLSKKIEQFRKEGKGEISPHNQTDFSNFFEWFKMPINELNSPFFNQVQPGP</sequence>
<evidence type="ECO:0000256" key="2">
    <source>
        <dbReference type="ARBA" id="ARBA00022723"/>
    </source>
</evidence>
<dbReference type="GO" id="GO:0000981">
    <property type="term" value="F:DNA-binding transcription factor activity, RNA polymerase II-specific"/>
    <property type="evidence" value="ECO:0007669"/>
    <property type="project" value="InterPro"/>
</dbReference>
<keyword evidence="3" id="KW-0805">Transcription regulation</keyword>
<reference evidence="8 9" key="1">
    <citation type="submission" date="2017-04" db="EMBL/GenBank/DDBJ databases">
        <title>Draft genome of the yeast Clavispora lusitaniae type strain CBS 6936.</title>
        <authorList>
            <person name="Durrens P."/>
            <person name="Klopp C."/>
            <person name="Biteau N."/>
            <person name="Fitton-Ouhabi V."/>
            <person name="Dementhon K."/>
            <person name="Accoceberry I."/>
            <person name="Sherman D.J."/>
            <person name="Noel T."/>
        </authorList>
    </citation>
    <scope>NUCLEOTIDE SEQUENCE [LARGE SCALE GENOMIC DNA]</scope>
    <source>
        <strain evidence="8 9">CBS 6936</strain>
    </source>
</reference>
<dbReference type="Pfam" id="PF00172">
    <property type="entry name" value="Zn_clus"/>
    <property type="match status" value="1"/>
</dbReference>
<dbReference type="PANTHER" id="PTHR47338:SF20">
    <property type="entry name" value="ZN(II)2CYS6 TRANSCRIPTION FACTOR (EUROFUNG)"/>
    <property type="match status" value="1"/>
</dbReference>
<dbReference type="GO" id="GO:0006351">
    <property type="term" value="P:DNA-templated transcription"/>
    <property type="evidence" value="ECO:0007669"/>
    <property type="project" value="InterPro"/>
</dbReference>
<feature type="compositionally biased region" description="Basic and acidic residues" evidence="6">
    <location>
        <begin position="132"/>
        <end position="144"/>
    </location>
</feature>
<protein>
    <submittedName>
        <fullName evidence="8">Alpha-galactosidase</fullName>
    </submittedName>
</protein>
<evidence type="ECO:0000256" key="4">
    <source>
        <dbReference type="ARBA" id="ARBA00023163"/>
    </source>
</evidence>
<dbReference type="AlphaFoldDB" id="A0AA91PX41"/>
<dbReference type="GO" id="GO:0008270">
    <property type="term" value="F:zinc ion binding"/>
    <property type="evidence" value="ECO:0007669"/>
    <property type="project" value="InterPro"/>
</dbReference>
<dbReference type="InterPro" id="IPR007219">
    <property type="entry name" value="XnlR_reg_dom"/>
</dbReference>
<comment type="caution">
    <text evidence="8">The sequence shown here is derived from an EMBL/GenBank/DDBJ whole genome shotgun (WGS) entry which is preliminary data.</text>
</comment>
<evidence type="ECO:0000256" key="5">
    <source>
        <dbReference type="ARBA" id="ARBA00023242"/>
    </source>
</evidence>
<organism evidence="8 9">
    <name type="scientific">Clavispora lusitaniae</name>
    <name type="common">Candida lusitaniae</name>
    <dbReference type="NCBI Taxonomy" id="36911"/>
    <lineage>
        <taxon>Eukaryota</taxon>
        <taxon>Fungi</taxon>
        <taxon>Dikarya</taxon>
        <taxon>Ascomycota</taxon>
        <taxon>Saccharomycotina</taxon>
        <taxon>Pichiomycetes</taxon>
        <taxon>Metschnikowiaceae</taxon>
        <taxon>Clavispora</taxon>
    </lineage>
</organism>
<dbReference type="CDD" id="cd12148">
    <property type="entry name" value="fungal_TF_MHR"/>
    <property type="match status" value="1"/>
</dbReference>
<keyword evidence="2" id="KW-0479">Metal-binding</keyword>
<keyword evidence="4" id="KW-0804">Transcription</keyword>
<feature type="domain" description="Zn(2)-C6 fungal-type" evidence="7">
    <location>
        <begin position="12"/>
        <end position="42"/>
    </location>
</feature>
<evidence type="ECO:0000313" key="8">
    <source>
        <dbReference type="EMBL" id="OVF06732.1"/>
    </source>
</evidence>
<accession>A0AA91PX41</accession>
<dbReference type="Pfam" id="PF04082">
    <property type="entry name" value="Fungal_trans"/>
    <property type="match status" value="1"/>
</dbReference>
<comment type="subcellular location">
    <subcellularLocation>
        <location evidence="1">Nucleus</location>
    </subcellularLocation>
</comment>
<dbReference type="Gene3D" id="4.10.240.10">
    <property type="entry name" value="Zn(2)-C6 fungal-type DNA-binding domain"/>
    <property type="match status" value="1"/>
</dbReference>
<dbReference type="PROSITE" id="PS00463">
    <property type="entry name" value="ZN2_CY6_FUNGAL_1"/>
    <property type="match status" value="1"/>
</dbReference>
<evidence type="ECO:0000313" key="9">
    <source>
        <dbReference type="Proteomes" id="UP000195602"/>
    </source>
</evidence>
<dbReference type="InterPro" id="IPR050815">
    <property type="entry name" value="TF_fung"/>
</dbReference>
<keyword evidence="5" id="KW-0539">Nucleus</keyword>
<gene>
    <name evidence="8" type="ORF">A9F13_18g00429</name>
</gene>
<name>A0AA91PX41_CLALS</name>
<dbReference type="PANTHER" id="PTHR47338">
    <property type="entry name" value="ZN(II)2CYS6 TRANSCRIPTION FACTOR (EUROFUNG)-RELATED"/>
    <property type="match status" value="1"/>
</dbReference>
<feature type="compositionally biased region" description="Low complexity" evidence="6">
    <location>
        <begin position="122"/>
        <end position="131"/>
    </location>
</feature>
<dbReference type="GO" id="GO:0003677">
    <property type="term" value="F:DNA binding"/>
    <property type="evidence" value="ECO:0007669"/>
    <property type="project" value="InterPro"/>
</dbReference>
<feature type="region of interest" description="Disordered" evidence="6">
    <location>
        <begin position="122"/>
        <end position="146"/>
    </location>
</feature>
<dbReference type="InterPro" id="IPR036864">
    <property type="entry name" value="Zn2-C6_fun-type_DNA-bd_sf"/>
</dbReference>
<dbReference type="GO" id="GO:0005634">
    <property type="term" value="C:nucleus"/>
    <property type="evidence" value="ECO:0007669"/>
    <property type="project" value="UniProtKB-SubCell"/>
</dbReference>
<evidence type="ECO:0000256" key="6">
    <source>
        <dbReference type="SAM" id="MobiDB-lite"/>
    </source>
</evidence>
<proteinExistence type="predicted"/>
<dbReference type="PROSITE" id="PS50048">
    <property type="entry name" value="ZN2_CY6_FUNGAL_2"/>
    <property type="match status" value="1"/>
</dbReference>
<dbReference type="CDD" id="cd00067">
    <property type="entry name" value="GAL4"/>
    <property type="match status" value="1"/>
</dbReference>
<dbReference type="Proteomes" id="UP000195602">
    <property type="component" value="Unassembled WGS sequence"/>
</dbReference>
<evidence type="ECO:0000256" key="3">
    <source>
        <dbReference type="ARBA" id="ARBA00023015"/>
    </source>
</evidence>